<organism evidence="4 5">
    <name type="scientific">Candidatus Andeanibacterium colombiense</name>
    <dbReference type="NCBI Taxonomy" id="3121345"/>
    <lineage>
        <taxon>Bacteria</taxon>
        <taxon>Pseudomonadati</taxon>
        <taxon>Pseudomonadota</taxon>
        <taxon>Alphaproteobacteria</taxon>
        <taxon>Sphingomonadales</taxon>
        <taxon>Sphingomonadaceae</taxon>
        <taxon>Candidatus Andeanibacterium</taxon>
    </lineage>
</organism>
<feature type="chain" id="PRO_5042587711" evidence="2">
    <location>
        <begin position="29"/>
        <end position="233"/>
    </location>
</feature>
<proteinExistence type="predicted"/>
<dbReference type="PANTHER" id="PTHR21666:SF289">
    <property type="entry name" value="L-ALA--D-GLU ENDOPEPTIDASE"/>
    <property type="match status" value="1"/>
</dbReference>
<dbReference type="EMBL" id="CP119316">
    <property type="protein sequence ID" value="WEK45348.1"/>
    <property type="molecule type" value="Genomic_DNA"/>
</dbReference>
<evidence type="ECO:0000313" key="4">
    <source>
        <dbReference type="EMBL" id="WEK45348.1"/>
    </source>
</evidence>
<reference evidence="4" key="1">
    <citation type="submission" date="2023-03" db="EMBL/GenBank/DDBJ databases">
        <title>Andean soil-derived lignocellulolytic bacterial consortium as a source of novel taxa and putative plastic-active enzymes.</title>
        <authorList>
            <person name="Diaz-Garcia L."/>
            <person name="Chuvochina M."/>
            <person name="Feuerriegel G."/>
            <person name="Bunk B."/>
            <person name="Sproer C."/>
            <person name="Streit W.R."/>
            <person name="Rodriguez L.M."/>
            <person name="Overmann J."/>
            <person name="Jimenez D.J."/>
        </authorList>
    </citation>
    <scope>NUCLEOTIDE SEQUENCE</scope>
    <source>
        <strain evidence="4">MAG 26</strain>
    </source>
</reference>
<dbReference type="Proteomes" id="UP001218362">
    <property type="component" value="Chromosome"/>
</dbReference>
<sequence length="233" mass="24170">MSFSLVFRTLPAGFLAAAVLIGASPASAQTEATAAQISSTVHRLSDGPDSPLGKGDDEFTQLFANWKSLDNGTGIAMPAVRTTVSVPSRSPLAKALLTSGYGMRTHPVLGGRRNHKGLDLAAPTGTPVYAPADGLIARADWFSSYGNYIQIEHGGELQTRYGHLSGFAVHAGDRVHKGDLIGYVGTTGRSTGPHLHYEVRVAGESVDPTPYLAGEVSLASLGVADAAMGGPDD</sequence>
<gene>
    <name evidence="4" type="ORF">P0Y56_09895</name>
</gene>
<dbReference type="PANTHER" id="PTHR21666">
    <property type="entry name" value="PEPTIDASE-RELATED"/>
    <property type="match status" value="1"/>
</dbReference>
<feature type="signal peptide" evidence="2">
    <location>
        <begin position="1"/>
        <end position="28"/>
    </location>
</feature>
<dbReference type="GO" id="GO:0004222">
    <property type="term" value="F:metalloendopeptidase activity"/>
    <property type="evidence" value="ECO:0007669"/>
    <property type="project" value="TreeGrafter"/>
</dbReference>
<dbReference type="AlphaFoldDB" id="A0AAJ5X4E3"/>
<dbReference type="InterPro" id="IPR016047">
    <property type="entry name" value="M23ase_b-sheet_dom"/>
</dbReference>
<feature type="domain" description="M23ase beta-sheet core" evidence="3">
    <location>
        <begin position="114"/>
        <end position="208"/>
    </location>
</feature>
<evidence type="ECO:0000256" key="2">
    <source>
        <dbReference type="SAM" id="SignalP"/>
    </source>
</evidence>
<dbReference type="InterPro" id="IPR050570">
    <property type="entry name" value="Cell_wall_metabolism_enzyme"/>
</dbReference>
<dbReference type="KEGG" id="acob:P0Y56_09895"/>
<protein>
    <submittedName>
        <fullName evidence="4">M23 family metallopeptidase</fullName>
    </submittedName>
</protein>
<name>A0AAJ5X4E3_9SPHN</name>
<accession>A0AAJ5X4E3</accession>
<keyword evidence="1 2" id="KW-0732">Signal</keyword>
<dbReference type="CDD" id="cd12797">
    <property type="entry name" value="M23_peptidase"/>
    <property type="match status" value="1"/>
</dbReference>
<dbReference type="SUPFAM" id="SSF51261">
    <property type="entry name" value="Duplicated hybrid motif"/>
    <property type="match status" value="1"/>
</dbReference>
<evidence type="ECO:0000259" key="3">
    <source>
        <dbReference type="Pfam" id="PF01551"/>
    </source>
</evidence>
<evidence type="ECO:0000313" key="5">
    <source>
        <dbReference type="Proteomes" id="UP001218362"/>
    </source>
</evidence>
<dbReference type="Pfam" id="PF01551">
    <property type="entry name" value="Peptidase_M23"/>
    <property type="match status" value="1"/>
</dbReference>
<dbReference type="Gene3D" id="2.70.70.10">
    <property type="entry name" value="Glucose Permease (Domain IIA)"/>
    <property type="match status" value="1"/>
</dbReference>
<dbReference type="FunFam" id="2.70.70.10:FF:000006">
    <property type="entry name" value="M23 family peptidase"/>
    <property type="match status" value="1"/>
</dbReference>
<evidence type="ECO:0000256" key="1">
    <source>
        <dbReference type="ARBA" id="ARBA00022729"/>
    </source>
</evidence>
<dbReference type="InterPro" id="IPR011055">
    <property type="entry name" value="Dup_hybrid_motif"/>
</dbReference>